<evidence type="ECO:0000313" key="2">
    <source>
        <dbReference type="EMBL" id="RDX41814.1"/>
    </source>
</evidence>
<feature type="compositionally biased region" description="Low complexity" evidence="1">
    <location>
        <begin position="89"/>
        <end position="103"/>
    </location>
</feature>
<feature type="compositionally biased region" description="Polar residues" evidence="1">
    <location>
        <begin position="1"/>
        <end position="31"/>
    </location>
</feature>
<sequence>MSSPYPNHGNSSYHGLLSTSANPITSYSSLDNWDGSKSKDPSQTDHPASASALHGLLSTSANPITSYSSLDNWDGSKSKDPSQTDHRASASALAPATPTTSRSHQAHQSSSTDTRDPLPATGNYSIAPLIVHDGYNPSTGGPVRATYSGARHFPGGSSHAAASGGVGMSTHDSACGPAGGHAPALQDSDALGHPSLPKEIPKAYRKSSRKPTTPGT</sequence>
<protein>
    <submittedName>
        <fullName evidence="2">Uncharacterized protein</fullName>
    </submittedName>
</protein>
<keyword evidence="3" id="KW-1185">Reference proteome</keyword>
<proteinExistence type="predicted"/>
<feature type="compositionally biased region" description="Polar residues" evidence="1">
    <location>
        <begin position="57"/>
        <end position="71"/>
    </location>
</feature>
<feature type="region of interest" description="Disordered" evidence="1">
    <location>
        <begin position="1"/>
        <end position="124"/>
    </location>
</feature>
<dbReference type="EMBL" id="KZ857501">
    <property type="protein sequence ID" value="RDX41814.1"/>
    <property type="molecule type" value="Genomic_DNA"/>
</dbReference>
<dbReference type="AlphaFoldDB" id="A0A371CNF0"/>
<evidence type="ECO:0000256" key="1">
    <source>
        <dbReference type="SAM" id="MobiDB-lite"/>
    </source>
</evidence>
<feature type="compositionally biased region" description="Basic and acidic residues" evidence="1">
    <location>
        <begin position="34"/>
        <end position="43"/>
    </location>
</feature>
<dbReference type="Proteomes" id="UP000256964">
    <property type="component" value="Unassembled WGS sequence"/>
</dbReference>
<accession>A0A371CNF0</accession>
<feature type="region of interest" description="Disordered" evidence="1">
    <location>
        <begin position="158"/>
        <end position="216"/>
    </location>
</feature>
<gene>
    <name evidence="2" type="ORF">OH76DRAFT_1422920</name>
</gene>
<name>A0A371CNF0_9APHY</name>
<organism evidence="2 3">
    <name type="scientific">Lentinus brumalis</name>
    <dbReference type="NCBI Taxonomy" id="2498619"/>
    <lineage>
        <taxon>Eukaryota</taxon>
        <taxon>Fungi</taxon>
        <taxon>Dikarya</taxon>
        <taxon>Basidiomycota</taxon>
        <taxon>Agaricomycotina</taxon>
        <taxon>Agaricomycetes</taxon>
        <taxon>Polyporales</taxon>
        <taxon>Polyporaceae</taxon>
        <taxon>Lentinus</taxon>
    </lineage>
</organism>
<feature type="compositionally biased region" description="Basic and acidic residues" evidence="1">
    <location>
        <begin position="74"/>
        <end position="88"/>
    </location>
</feature>
<reference evidence="2 3" key="1">
    <citation type="journal article" date="2018" name="Biotechnol. Biofuels">
        <title>Integrative visual omics of the white-rot fungus Polyporus brumalis exposes the biotechnological potential of its oxidative enzymes for delignifying raw plant biomass.</title>
        <authorList>
            <person name="Miyauchi S."/>
            <person name="Rancon A."/>
            <person name="Drula E."/>
            <person name="Hage H."/>
            <person name="Chaduli D."/>
            <person name="Favel A."/>
            <person name="Grisel S."/>
            <person name="Henrissat B."/>
            <person name="Herpoel-Gimbert I."/>
            <person name="Ruiz-Duenas F.J."/>
            <person name="Chevret D."/>
            <person name="Hainaut M."/>
            <person name="Lin J."/>
            <person name="Wang M."/>
            <person name="Pangilinan J."/>
            <person name="Lipzen A."/>
            <person name="Lesage-Meessen L."/>
            <person name="Navarro D."/>
            <person name="Riley R."/>
            <person name="Grigoriev I.V."/>
            <person name="Zhou S."/>
            <person name="Raouche S."/>
            <person name="Rosso M.N."/>
        </authorList>
    </citation>
    <scope>NUCLEOTIDE SEQUENCE [LARGE SCALE GENOMIC DNA]</scope>
    <source>
        <strain evidence="2 3">BRFM 1820</strain>
    </source>
</reference>
<evidence type="ECO:0000313" key="3">
    <source>
        <dbReference type="Proteomes" id="UP000256964"/>
    </source>
</evidence>